<organism evidence="1 2">
    <name type="scientific">Sphingomonas albertensis</name>
    <dbReference type="NCBI Taxonomy" id="2762591"/>
    <lineage>
        <taxon>Bacteria</taxon>
        <taxon>Pseudomonadati</taxon>
        <taxon>Pseudomonadota</taxon>
        <taxon>Alphaproteobacteria</taxon>
        <taxon>Sphingomonadales</taxon>
        <taxon>Sphingomonadaceae</taxon>
        <taxon>Sphingomonas</taxon>
    </lineage>
</organism>
<gene>
    <name evidence="1" type="ORF">H8S47_16660</name>
</gene>
<evidence type="ECO:0000313" key="2">
    <source>
        <dbReference type="Proteomes" id="UP000597613"/>
    </source>
</evidence>
<proteinExistence type="predicted"/>
<protein>
    <submittedName>
        <fullName evidence="1">Uncharacterized protein</fullName>
    </submittedName>
</protein>
<comment type="caution">
    <text evidence="1">The sequence shown here is derived from an EMBL/GenBank/DDBJ whole genome shotgun (WGS) entry which is preliminary data.</text>
</comment>
<reference evidence="1 2" key="1">
    <citation type="submission" date="2020-08" db="EMBL/GenBank/DDBJ databases">
        <title>Putative novel bacterial strains isolated from necrotic wheat leaf tissues caused by Xanthomonas translucens.</title>
        <authorList>
            <person name="Tambong J.T."/>
        </authorList>
    </citation>
    <scope>NUCLEOTIDE SEQUENCE [LARGE SCALE GENOMIC DNA]</scope>
    <source>
        <strain evidence="2">DOAB 1063</strain>
    </source>
</reference>
<dbReference type="RefSeq" id="WP_187504895.1">
    <property type="nucleotide sequence ID" value="NZ_CP162536.1"/>
</dbReference>
<accession>A0ABR7AS69</accession>
<dbReference type="Proteomes" id="UP000597613">
    <property type="component" value="Unassembled WGS sequence"/>
</dbReference>
<keyword evidence="2" id="KW-1185">Reference proteome</keyword>
<sequence length="57" mass="6530">MTYALHMISGDKNGRQTVRGPRVTDVIGYALRGAFDEPRGLPDDMVRMLQQMDRVRH</sequence>
<evidence type="ECO:0000313" key="1">
    <source>
        <dbReference type="EMBL" id="MBC3943311.1"/>
    </source>
</evidence>
<dbReference type="EMBL" id="JACONT010000047">
    <property type="protein sequence ID" value="MBC3943311.1"/>
    <property type="molecule type" value="Genomic_DNA"/>
</dbReference>
<name>A0ABR7AS69_9SPHN</name>